<organism evidence="1 2">
    <name type="scientific">Panicum virgatum</name>
    <name type="common">Blackwell switchgrass</name>
    <dbReference type="NCBI Taxonomy" id="38727"/>
    <lineage>
        <taxon>Eukaryota</taxon>
        <taxon>Viridiplantae</taxon>
        <taxon>Streptophyta</taxon>
        <taxon>Embryophyta</taxon>
        <taxon>Tracheophyta</taxon>
        <taxon>Spermatophyta</taxon>
        <taxon>Magnoliopsida</taxon>
        <taxon>Liliopsida</taxon>
        <taxon>Poales</taxon>
        <taxon>Poaceae</taxon>
        <taxon>PACMAD clade</taxon>
        <taxon>Panicoideae</taxon>
        <taxon>Panicodae</taxon>
        <taxon>Paniceae</taxon>
        <taxon>Panicinae</taxon>
        <taxon>Panicum</taxon>
        <taxon>Panicum sect. Hiantes</taxon>
    </lineage>
</organism>
<keyword evidence="2" id="KW-1185">Reference proteome</keyword>
<dbReference type="Proteomes" id="UP000823388">
    <property type="component" value="Chromosome 1K"/>
</dbReference>
<accession>A0A8T0XZ27</accession>
<dbReference type="EMBL" id="CM029037">
    <property type="protein sequence ID" value="KAG2662383.1"/>
    <property type="molecule type" value="Genomic_DNA"/>
</dbReference>
<name>A0A8T0XZ27_PANVG</name>
<evidence type="ECO:0000313" key="2">
    <source>
        <dbReference type="Proteomes" id="UP000823388"/>
    </source>
</evidence>
<gene>
    <name evidence="1" type="ORF">PVAP13_1KG534766</name>
</gene>
<reference evidence="1" key="1">
    <citation type="submission" date="2020-05" db="EMBL/GenBank/DDBJ databases">
        <title>WGS assembly of Panicum virgatum.</title>
        <authorList>
            <person name="Lovell J.T."/>
            <person name="Jenkins J."/>
            <person name="Shu S."/>
            <person name="Juenger T.E."/>
            <person name="Schmutz J."/>
        </authorList>
    </citation>
    <scope>NUCLEOTIDE SEQUENCE</scope>
    <source>
        <strain evidence="1">AP13</strain>
    </source>
</reference>
<dbReference type="AlphaFoldDB" id="A0A8T0XZ27"/>
<evidence type="ECO:0000313" key="1">
    <source>
        <dbReference type="EMBL" id="KAG2662383.1"/>
    </source>
</evidence>
<protein>
    <submittedName>
        <fullName evidence="1">Uncharacterized protein</fullName>
    </submittedName>
</protein>
<proteinExistence type="predicted"/>
<comment type="caution">
    <text evidence="1">The sequence shown here is derived from an EMBL/GenBank/DDBJ whole genome shotgun (WGS) entry which is preliminary data.</text>
</comment>
<sequence length="105" mass="11130">MAPADCQIPAAAAATGEHGDESLRAGTWSTAANFLCAAGRRKFRWASLASLSPNLWTTSLPDIDDGRSGRSSQTAIKQCKLVQTESAQDFLSRSAMGPCNTNWVA</sequence>